<keyword evidence="2" id="KW-1003">Cell membrane</keyword>
<dbReference type="InterPro" id="IPR007182">
    <property type="entry name" value="MnhB"/>
</dbReference>
<proteinExistence type="predicted"/>
<feature type="transmembrane region" description="Helical" evidence="6">
    <location>
        <begin position="56"/>
        <end position="77"/>
    </location>
</feature>
<evidence type="ECO:0000256" key="2">
    <source>
        <dbReference type="ARBA" id="ARBA00022475"/>
    </source>
</evidence>
<evidence type="ECO:0000256" key="6">
    <source>
        <dbReference type="SAM" id="Phobius"/>
    </source>
</evidence>
<evidence type="ECO:0000256" key="4">
    <source>
        <dbReference type="ARBA" id="ARBA00022989"/>
    </source>
</evidence>
<accession>X1KSG5</accession>
<evidence type="ECO:0000256" key="5">
    <source>
        <dbReference type="ARBA" id="ARBA00023136"/>
    </source>
</evidence>
<feature type="domain" description="Na+/H+ antiporter MnhB subunit-related protein" evidence="7">
    <location>
        <begin position="5"/>
        <end position="66"/>
    </location>
</feature>
<keyword evidence="4 6" id="KW-1133">Transmembrane helix</keyword>
<comment type="subcellular location">
    <subcellularLocation>
        <location evidence="1">Cell membrane</location>
        <topology evidence="1">Multi-pass membrane protein</topology>
    </subcellularLocation>
</comment>
<sequence length="91" mass="9427">ITHDAAMVWDCLGALGFLAIAVLGYLGGYFFLNFIIHSAADAGKLLSAGSIPLSNVAIGVKVGAGLFGVFIALTACCREKEARELGQPLDD</sequence>
<keyword evidence="5 6" id="KW-0472">Membrane</keyword>
<feature type="transmembrane region" description="Helical" evidence="6">
    <location>
        <begin position="12"/>
        <end position="36"/>
    </location>
</feature>
<protein>
    <recommendedName>
        <fullName evidence="7">Na+/H+ antiporter MnhB subunit-related protein domain-containing protein</fullName>
    </recommendedName>
</protein>
<evidence type="ECO:0000256" key="3">
    <source>
        <dbReference type="ARBA" id="ARBA00022692"/>
    </source>
</evidence>
<gene>
    <name evidence="8" type="ORF">S06H3_21887</name>
</gene>
<reference evidence="8" key="1">
    <citation type="journal article" date="2014" name="Front. Microbiol.">
        <title>High frequency of phylogenetically diverse reductive dehalogenase-homologous genes in deep subseafloor sedimentary metagenomes.</title>
        <authorList>
            <person name="Kawai M."/>
            <person name="Futagami T."/>
            <person name="Toyoda A."/>
            <person name="Takaki Y."/>
            <person name="Nishi S."/>
            <person name="Hori S."/>
            <person name="Arai W."/>
            <person name="Tsubouchi T."/>
            <person name="Morono Y."/>
            <person name="Uchiyama I."/>
            <person name="Ito T."/>
            <person name="Fujiyama A."/>
            <person name="Inagaki F."/>
            <person name="Takami H."/>
        </authorList>
    </citation>
    <scope>NUCLEOTIDE SEQUENCE</scope>
    <source>
        <strain evidence="8">Expedition CK06-06</strain>
    </source>
</reference>
<name>X1KSG5_9ZZZZ</name>
<evidence type="ECO:0000259" key="7">
    <source>
        <dbReference type="Pfam" id="PF04039"/>
    </source>
</evidence>
<evidence type="ECO:0000313" key="8">
    <source>
        <dbReference type="EMBL" id="GAI09648.1"/>
    </source>
</evidence>
<dbReference type="EMBL" id="BARV01011577">
    <property type="protein sequence ID" value="GAI09648.1"/>
    <property type="molecule type" value="Genomic_DNA"/>
</dbReference>
<organism evidence="8">
    <name type="scientific">marine sediment metagenome</name>
    <dbReference type="NCBI Taxonomy" id="412755"/>
    <lineage>
        <taxon>unclassified sequences</taxon>
        <taxon>metagenomes</taxon>
        <taxon>ecological metagenomes</taxon>
    </lineage>
</organism>
<comment type="caution">
    <text evidence="8">The sequence shown here is derived from an EMBL/GenBank/DDBJ whole genome shotgun (WGS) entry which is preliminary data.</text>
</comment>
<evidence type="ECO:0000256" key="1">
    <source>
        <dbReference type="ARBA" id="ARBA00004651"/>
    </source>
</evidence>
<dbReference type="Pfam" id="PF04039">
    <property type="entry name" value="MnhB"/>
    <property type="match status" value="1"/>
</dbReference>
<keyword evidence="3 6" id="KW-0812">Transmembrane</keyword>
<dbReference type="AlphaFoldDB" id="X1KSG5"/>
<feature type="non-terminal residue" evidence="8">
    <location>
        <position position="1"/>
    </location>
</feature>